<name>A0A2D0J3R9_XENBU</name>
<dbReference type="AlphaFoldDB" id="A0A2D0J3R9"/>
<sequence length="383" mass="43350">MKCLVTMFLATLFLSFLLIACQSKPAPATPVEPMLRSETYEQAETDWPVLSPLDPPEGLRACCVFGYNLKAEALGIPMPLFGIDNIVEAEKLGEHHYNDSVLGASAALLGISNEKIGLLYTEKGGFIDIAHVRDTADYTLYFFSQIYAHLGQEWVLTLDNELAARKIHFFAFTPPEDPAESYTLSVYLAAKLAFQLAAWHEIAQWYGYQSIPGFSEAVSAFSPEDLYSNLLGARLALTLILQGQASSVSQFSAAIANILPIALHELGAYDRSGTKEMFDQVDGIWWNSYQRISKKFLLLRRNYETQDDRYPLMPFDKEKSALRLSLPESYQHFSLDKLAEFQLWPTDKMKNLPVPQRYWTVKDFPMLAEKAEKQDMKQLLNNK</sequence>
<evidence type="ECO:0000256" key="1">
    <source>
        <dbReference type="SAM" id="SignalP"/>
    </source>
</evidence>
<gene>
    <name evidence="2" type="ORF">Xbud_01110</name>
</gene>
<comment type="caution">
    <text evidence="2">The sequence shown here is derived from an EMBL/GenBank/DDBJ whole genome shotgun (WGS) entry which is preliminary data.</text>
</comment>
<dbReference type="Pfam" id="PF13265">
    <property type="entry name" value="DUF4056"/>
    <property type="match status" value="1"/>
</dbReference>
<feature type="chain" id="PRO_5013265758" description="DUF4056 domain-containing protein" evidence="1">
    <location>
        <begin position="29"/>
        <end position="383"/>
    </location>
</feature>
<dbReference type="InterPro" id="IPR025130">
    <property type="entry name" value="DUF4056"/>
</dbReference>
<evidence type="ECO:0000313" key="2">
    <source>
        <dbReference type="EMBL" id="PHM29013.1"/>
    </source>
</evidence>
<accession>A0A2D0J3R9</accession>
<dbReference type="EMBL" id="NIBS01000003">
    <property type="protein sequence ID" value="PHM29013.1"/>
    <property type="molecule type" value="Genomic_DNA"/>
</dbReference>
<reference evidence="2 3" key="1">
    <citation type="journal article" date="2017" name="Nat. Microbiol.">
        <title>Natural product diversity associated with the nematode symbionts Photorhabdus and Xenorhabdus.</title>
        <authorList>
            <person name="Tobias N.J."/>
            <person name="Wolff H."/>
            <person name="Djahanschiri B."/>
            <person name="Grundmann F."/>
            <person name="Kronenwerth M."/>
            <person name="Shi Y.M."/>
            <person name="Simonyi S."/>
            <person name="Grun P."/>
            <person name="Shapiro-Ilan D."/>
            <person name="Pidot S.J."/>
            <person name="Stinear T.P."/>
            <person name="Ebersberger I."/>
            <person name="Bode H.B."/>
        </authorList>
    </citation>
    <scope>NUCLEOTIDE SEQUENCE [LARGE SCALE GENOMIC DNA]</scope>
    <source>
        <strain evidence="2 3">DSM 16342</strain>
    </source>
</reference>
<protein>
    <recommendedName>
        <fullName evidence="4">DUF4056 domain-containing protein</fullName>
    </recommendedName>
</protein>
<feature type="signal peptide" evidence="1">
    <location>
        <begin position="1"/>
        <end position="28"/>
    </location>
</feature>
<dbReference type="PROSITE" id="PS51257">
    <property type="entry name" value="PROKAR_LIPOPROTEIN"/>
    <property type="match status" value="1"/>
</dbReference>
<evidence type="ECO:0008006" key="4">
    <source>
        <dbReference type="Google" id="ProtNLM"/>
    </source>
</evidence>
<proteinExistence type="predicted"/>
<organism evidence="2 3">
    <name type="scientific">Xenorhabdus budapestensis</name>
    <dbReference type="NCBI Taxonomy" id="290110"/>
    <lineage>
        <taxon>Bacteria</taxon>
        <taxon>Pseudomonadati</taxon>
        <taxon>Pseudomonadota</taxon>
        <taxon>Gammaproteobacteria</taxon>
        <taxon>Enterobacterales</taxon>
        <taxon>Morganellaceae</taxon>
        <taxon>Xenorhabdus</taxon>
    </lineage>
</organism>
<dbReference type="Proteomes" id="UP000225833">
    <property type="component" value="Unassembled WGS sequence"/>
</dbReference>
<evidence type="ECO:0000313" key="3">
    <source>
        <dbReference type="Proteomes" id="UP000225833"/>
    </source>
</evidence>
<keyword evidence="1" id="KW-0732">Signal</keyword>